<evidence type="ECO:0000259" key="1">
    <source>
        <dbReference type="PROSITE" id="PS51154"/>
    </source>
</evidence>
<dbReference type="PROSITE" id="PS51154">
    <property type="entry name" value="MACRO"/>
    <property type="match status" value="1"/>
</dbReference>
<dbReference type="eggNOG" id="KOG2633">
    <property type="taxonomic scope" value="Eukaryota"/>
</dbReference>
<dbReference type="CDD" id="cd02908">
    <property type="entry name" value="Macro_OAADPr_deacetylase"/>
    <property type="match status" value="1"/>
</dbReference>
<dbReference type="EMBL" id="KI394293">
    <property type="protein sequence ID" value="ERN04129.1"/>
    <property type="molecule type" value="Genomic_DNA"/>
</dbReference>
<accession>W1P8Y0</accession>
<evidence type="ECO:0000313" key="3">
    <source>
        <dbReference type="Proteomes" id="UP000017836"/>
    </source>
</evidence>
<dbReference type="PANTHER" id="PTHR11106:SF27">
    <property type="entry name" value="MACRO DOMAIN-CONTAINING PROTEIN"/>
    <property type="match status" value="1"/>
</dbReference>
<dbReference type="Gene3D" id="3.40.220.10">
    <property type="entry name" value="Leucine Aminopeptidase, subunit E, domain 1"/>
    <property type="match status" value="1"/>
</dbReference>
<reference evidence="3" key="1">
    <citation type="journal article" date="2013" name="Science">
        <title>The Amborella genome and the evolution of flowering plants.</title>
        <authorList>
            <consortium name="Amborella Genome Project"/>
        </authorList>
    </citation>
    <scope>NUCLEOTIDE SEQUENCE [LARGE SCALE GENOMIC DNA]</scope>
</reference>
<feature type="domain" description="Macro" evidence="1">
    <location>
        <begin position="76"/>
        <end position="268"/>
    </location>
</feature>
<dbReference type="PANTHER" id="PTHR11106">
    <property type="entry name" value="GANGLIOSIDE INDUCED DIFFERENTIATION ASSOCIATED PROTEIN 2-RELATED"/>
    <property type="match status" value="1"/>
</dbReference>
<name>W1P8Y0_AMBTC</name>
<proteinExistence type="predicted"/>
<dbReference type="HOGENOM" id="CLU_046550_5_0_1"/>
<protein>
    <recommendedName>
        <fullName evidence="1">Macro domain-containing protein</fullName>
    </recommendedName>
</protein>
<dbReference type="InterPro" id="IPR043472">
    <property type="entry name" value="Macro_dom-like"/>
</dbReference>
<dbReference type="SMART" id="SM00506">
    <property type="entry name" value="A1pp"/>
    <property type="match status" value="1"/>
</dbReference>
<gene>
    <name evidence="2" type="ORF">AMTR_s00077p00057670</name>
</gene>
<dbReference type="InterPro" id="IPR002589">
    <property type="entry name" value="Macro_dom"/>
</dbReference>
<organism evidence="2 3">
    <name type="scientific">Amborella trichopoda</name>
    <dbReference type="NCBI Taxonomy" id="13333"/>
    <lineage>
        <taxon>Eukaryota</taxon>
        <taxon>Viridiplantae</taxon>
        <taxon>Streptophyta</taxon>
        <taxon>Embryophyta</taxon>
        <taxon>Tracheophyta</taxon>
        <taxon>Spermatophyta</taxon>
        <taxon>Magnoliopsida</taxon>
        <taxon>Amborellales</taxon>
        <taxon>Amborellaceae</taxon>
        <taxon>Amborella</taxon>
    </lineage>
</organism>
<dbReference type="AlphaFoldDB" id="W1P8Y0"/>
<dbReference type="Pfam" id="PF01661">
    <property type="entry name" value="Macro"/>
    <property type="match status" value="1"/>
</dbReference>
<evidence type="ECO:0000313" key="2">
    <source>
        <dbReference type="EMBL" id="ERN04129.1"/>
    </source>
</evidence>
<sequence length="268" mass="29411">MVAAFSLTANTKLYSLCPAVYFLCFNKTLEFQPLKALEETVGNFSSYRTFSIGSNMANNGDNRRGTGSSKEGQAMDDAVSFKLSETCWLKVQLGDITKWFVDGESDAIVNAANEQMLGGGGVDGAIHRAAGPELKQACLKVPEVQPGVRCPTGQARITEAFKLPVSRVIHTVGPIYDRDYHPQASLRSAYRNSLRVANDNHIKYIAFPAISCGVYRFPIDQASEIAISTVKEFHGDLKEVLPMHDSSIVYDSNLFLSHHACHFNLVIS</sequence>
<dbReference type="SUPFAM" id="SSF52949">
    <property type="entry name" value="Macro domain-like"/>
    <property type="match status" value="1"/>
</dbReference>
<dbReference type="Gramene" id="ERN04129">
    <property type="protein sequence ID" value="ERN04129"/>
    <property type="gene ID" value="AMTR_s00077p00057670"/>
</dbReference>
<keyword evidence="3" id="KW-1185">Reference proteome</keyword>
<dbReference type="Proteomes" id="UP000017836">
    <property type="component" value="Unassembled WGS sequence"/>
</dbReference>